<reference evidence="2" key="2">
    <citation type="journal article" date="2018" name="Mol. Plant Microbe Interact.">
        <title>Genome sequence resources for the wheat stripe rust pathogen (Puccinia striiformis f. sp. tritici) and the barley stripe rust pathogen (Puccinia striiformis f. sp. hordei).</title>
        <authorList>
            <person name="Xia C."/>
            <person name="Wang M."/>
            <person name="Yin C."/>
            <person name="Cornejo O.E."/>
            <person name="Hulbert S.H."/>
            <person name="Chen X."/>
        </authorList>
    </citation>
    <scope>NUCLEOTIDE SEQUENCE [LARGE SCALE GENOMIC DNA]</scope>
    <source>
        <strain evidence="2">93-210</strain>
    </source>
</reference>
<dbReference type="Proteomes" id="UP001060170">
    <property type="component" value="Chromosome 9"/>
</dbReference>
<accession>A0ACC0E856</accession>
<protein>
    <submittedName>
        <fullName evidence="1">Uncharacterized protein</fullName>
    </submittedName>
</protein>
<evidence type="ECO:0000313" key="1">
    <source>
        <dbReference type="EMBL" id="KAI7947753.1"/>
    </source>
</evidence>
<keyword evidence="2" id="KW-1185">Reference proteome</keyword>
<name>A0ACC0E856_9BASI</name>
<gene>
    <name evidence="1" type="ORF">MJO28_009661</name>
</gene>
<reference evidence="2" key="1">
    <citation type="journal article" date="2018" name="BMC Genomics">
        <title>Genomic insights into host adaptation between the wheat stripe rust pathogen (Puccinia striiformis f. sp. tritici) and the barley stripe rust pathogen (Puccinia striiformis f. sp. hordei).</title>
        <authorList>
            <person name="Xia C."/>
            <person name="Wang M."/>
            <person name="Yin C."/>
            <person name="Cornejo O.E."/>
            <person name="Hulbert S.H."/>
            <person name="Chen X."/>
        </authorList>
    </citation>
    <scope>NUCLEOTIDE SEQUENCE [LARGE SCALE GENOMIC DNA]</scope>
    <source>
        <strain evidence="2">93-210</strain>
    </source>
</reference>
<dbReference type="EMBL" id="CM045873">
    <property type="protein sequence ID" value="KAI7947753.1"/>
    <property type="molecule type" value="Genomic_DNA"/>
</dbReference>
<sequence length="82" mass="9447">QLHTMDYQLLTMGAEPTPEQIATWASSRPDESLLDQFIRLFPTTPNPQWELGQRVMVFGQDAVRRVMDRTDAENNPPLFITD</sequence>
<evidence type="ECO:0000313" key="2">
    <source>
        <dbReference type="Proteomes" id="UP001060170"/>
    </source>
</evidence>
<reference evidence="1 2" key="3">
    <citation type="journal article" date="2022" name="Microbiol. Spectr.">
        <title>Folding features and dynamics of 3D genome architecture in plant fungal pathogens.</title>
        <authorList>
            <person name="Xia C."/>
        </authorList>
    </citation>
    <scope>NUCLEOTIDE SEQUENCE [LARGE SCALE GENOMIC DNA]</scope>
    <source>
        <strain evidence="1 2">93-210</strain>
    </source>
</reference>
<proteinExistence type="predicted"/>
<feature type="non-terminal residue" evidence="1">
    <location>
        <position position="1"/>
    </location>
</feature>
<organism evidence="1 2">
    <name type="scientific">Puccinia striiformis f. sp. tritici</name>
    <dbReference type="NCBI Taxonomy" id="168172"/>
    <lineage>
        <taxon>Eukaryota</taxon>
        <taxon>Fungi</taxon>
        <taxon>Dikarya</taxon>
        <taxon>Basidiomycota</taxon>
        <taxon>Pucciniomycotina</taxon>
        <taxon>Pucciniomycetes</taxon>
        <taxon>Pucciniales</taxon>
        <taxon>Pucciniaceae</taxon>
        <taxon>Puccinia</taxon>
    </lineage>
</organism>
<comment type="caution">
    <text evidence="1">The sequence shown here is derived from an EMBL/GenBank/DDBJ whole genome shotgun (WGS) entry which is preliminary data.</text>
</comment>